<dbReference type="AlphaFoldDB" id="A0A1F7TM33"/>
<evidence type="ECO:0000313" key="3">
    <source>
        <dbReference type="Proteomes" id="UP000177885"/>
    </source>
</evidence>
<dbReference type="NCBIfam" id="TIGR00278">
    <property type="entry name" value="membrane protein insertion efficiency factor YidD"/>
    <property type="match status" value="1"/>
</dbReference>
<comment type="caution">
    <text evidence="2">The sequence shown here is derived from an EMBL/GenBank/DDBJ whole genome shotgun (WGS) entry which is preliminary data.</text>
</comment>
<dbReference type="SMART" id="SM01234">
    <property type="entry name" value="Haemolytic"/>
    <property type="match status" value="1"/>
</dbReference>
<accession>A0A1F7TM33</accession>
<organism evidence="2 3">
    <name type="scientific">Candidatus Uhrbacteria bacterium RIFCSPHIGHO2_01_FULL_63_20</name>
    <dbReference type="NCBI Taxonomy" id="1802385"/>
    <lineage>
        <taxon>Bacteria</taxon>
        <taxon>Candidatus Uhriibacteriota</taxon>
    </lineage>
</organism>
<comment type="subcellular location">
    <subcellularLocation>
        <location evidence="1">Cell membrane</location>
        <topology evidence="1">Peripheral membrane protein</topology>
        <orientation evidence="1">Cytoplasmic side</orientation>
    </subcellularLocation>
</comment>
<dbReference type="InterPro" id="IPR002696">
    <property type="entry name" value="Membr_insert_effic_factor_YidD"/>
</dbReference>
<dbReference type="PANTHER" id="PTHR33383">
    <property type="entry name" value="MEMBRANE PROTEIN INSERTION EFFICIENCY FACTOR-RELATED"/>
    <property type="match status" value="1"/>
</dbReference>
<dbReference type="STRING" id="1802385.A2856_00905"/>
<dbReference type="Proteomes" id="UP000177885">
    <property type="component" value="Unassembled WGS sequence"/>
</dbReference>
<proteinExistence type="inferred from homology"/>
<name>A0A1F7TM33_9BACT</name>
<dbReference type="PANTHER" id="PTHR33383:SF1">
    <property type="entry name" value="MEMBRANE PROTEIN INSERTION EFFICIENCY FACTOR-RELATED"/>
    <property type="match status" value="1"/>
</dbReference>
<dbReference type="HAMAP" id="MF_00386">
    <property type="entry name" value="UPF0161_YidD"/>
    <property type="match status" value="1"/>
</dbReference>
<protein>
    <recommendedName>
        <fullName evidence="1">Putative membrane protein insertion efficiency factor</fullName>
    </recommendedName>
</protein>
<keyword evidence="1" id="KW-1003">Cell membrane</keyword>
<evidence type="ECO:0000256" key="1">
    <source>
        <dbReference type="HAMAP-Rule" id="MF_00386"/>
    </source>
</evidence>
<keyword evidence="1" id="KW-0472">Membrane</keyword>
<dbReference type="Pfam" id="PF01809">
    <property type="entry name" value="YidD"/>
    <property type="match status" value="1"/>
</dbReference>
<evidence type="ECO:0000313" key="2">
    <source>
        <dbReference type="EMBL" id="OGL67031.1"/>
    </source>
</evidence>
<gene>
    <name evidence="2" type="ORF">A2856_00905</name>
</gene>
<comment type="function">
    <text evidence="1">Could be involved in insertion of integral membrane proteins into the membrane.</text>
</comment>
<dbReference type="EMBL" id="MGDT01000004">
    <property type="protein sequence ID" value="OGL67031.1"/>
    <property type="molecule type" value="Genomic_DNA"/>
</dbReference>
<dbReference type="GO" id="GO:0005886">
    <property type="term" value="C:plasma membrane"/>
    <property type="evidence" value="ECO:0007669"/>
    <property type="project" value="UniProtKB-SubCell"/>
</dbReference>
<reference evidence="2 3" key="1">
    <citation type="journal article" date="2016" name="Nat. Commun.">
        <title>Thousands of microbial genomes shed light on interconnected biogeochemical processes in an aquifer system.</title>
        <authorList>
            <person name="Anantharaman K."/>
            <person name="Brown C.T."/>
            <person name="Hug L.A."/>
            <person name="Sharon I."/>
            <person name="Castelle C.J."/>
            <person name="Probst A.J."/>
            <person name="Thomas B.C."/>
            <person name="Singh A."/>
            <person name="Wilkins M.J."/>
            <person name="Karaoz U."/>
            <person name="Brodie E.L."/>
            <person name="Williams K.H."/>
            <person name="Hubbard S.S."/>
            <person name="Banfield J.F."/>
        </authorList>
    </citation>
    <scope>NUCLEOTIDE SEQUENCE [LARGE SCALE GENOMIC DNA]</scope>
</reference>
<sequence length="82" mass="9187">MKTLFVWIIKGYQATLSPDHGPLRAFHPYGYCKFHPTCSSYAIEAIGRFGAAKGGWFAMKRLIRCHPWSSGGIDEVPKQKTA</sequence>
<comment type="similarity">
    <text evidence="1">Belongs to the UPF0161 family.</text>
</comment>